<feature type="compositionally biased region" description="Basic and acidic residues" evidence="10">
    <location>
        <begin position="437"/>
        <end position="455"/>
    </location>
</feature>
<evidence type="ECO:0000256" key="7">
    <source>
        <dbReference type="ARBA" id="ARBA00023212"/>
    </source>
</evidence>
<comment type="subcellular location">
    <subcellularLocation>
        <location evidence="1">Cytoplasm</location>
        <location evidence="1">Cytoskeleton</location>
        <location evidence="1">Microtubule organizing center</location>
        <location evidence="1">Centrosome</location>
        <location evidence="1">Centriole</location>
    </subcellularLocation>
    <subcellularLocation>
        <location evidence="2">Nucleus</location>
    </subcellularLocation>
</comment>
<feature type="compositionally biased region" description="Low complexity" evidence="10">
    <location>
        <begin position="658"/>
        <end position="672"/>
    </location>
</feature>
<dbReference type="InterPro" id="IPR029136">
    <property type="entry name" value="MDM1"/>
</dbReference>
<evidence type="ECO:0000256" key="5">
    <source>
        <dbReference type="ARBA" id="ARBA00022490"/>
    </source>
</evidence>
<dbReference type="GO" id="GO:0046600">
    <property type="term" value="P:negative regulation of centriole replication"/>
    <property type="evidence" value="ECO:0007669"/>
    <property type="project" value="InterPro"/>
</dbReference>
<keyword evidence="5" id="KW-0963">Cytoplasm</keyword>
<feature type="region of interest" description="Disordered" evidence="10">
    <location>
        <begin position="82"/>
        <end position="130"/>
    </location>
</feature>
<evidence type="ECO:0000256" key="8">
    <source>
        <dbReference type="ARBA" id="ARBA00023242"/>
    </source>
</evidence>
<comment type="similarity">
    <text evidence="3">Belongs to the MDM1 family.</text>
</comment>
<dbReference type="GO" id="GO:0005874">
    <property type="term" value="C:microtubule"/>
    <property type="evidence" value="ECO:0007669"/>
    <property type="project" value="UniProtKB-KW"/>
</dbReference>
<evidence type="ECO:0000256" key="2">
    <source>
        <dbReference type="ARBA" id="ARBA00004123"/>
    </source>
</evidence>
<proteinExistence type="inferred from homology"/>
<keyword evidence="8" id="KW-0539">Nucleus</keyword>
<dbReference type="GO" id="GO:0005814">
    <property type="term" value="C:centriole"/>
    <property type="evidence" value="ECO:0007669"/>
    <property type="project" value="UniProtKB-SubCell"/>
</dbReference>
<keyword evidence="12" id="KW-1185">Reference proteome</keyword>
<evidence type="ECO:0000256" key="4">
    <source>
        <dbReference type="ARBA" id="ARBA00013508"/>
    </source>
</evidence>
<evidence type="ECO:0000256" key="6">
    <source>
        <dbReference type="ARBA" id="ARBA00022701"/>
    </source>
</evidence>
<reference evidence="11" key="2">
    <citation type="submission" date="2025-08" db="UniProtKB">
        <authorList>
            <consortium name="Ensembl"/>
        </authorList>
    </citation>
    <scope>IDENTIFICATION</scope>
</reference>
<dbReference type="AlphaFoldDB" id="A0AAY4EM10"/>
<sequence>MAVHFKGVGDQENRRRKTGSRSASPNFKMHLAGVRSDHQGVTREPQFQSRRKVLAHVPQVARSLQWEGRLKTDAPPACSVAAQTENTAETPLTPFGPRPEGKPESPTPVPAAPGEENTHSKTHSPLAGKAQPALHAVHHVLRRKAGLKPSRPRSRHQNSEYQRQFMWKAPVDNSPLLTAEQAFCSSGVGLPLHKPNPLVFQSEYQRSFKASPPPRAPRLRRDVERNEVPVFHRETPKKHSKAKRKKRKEHFVYRNCISPKEDMTHGQQDVESPVAKQALNSGYRNAKSEYDSCFRSPLQYCYRDGVWVKASAAGDEGAGSTHRLGWYHEVRELREKAAFYRRRARGTHFSRHHLNQILSEQNRLWEASTSSSNGSSGPTGGSGSPIIEALDLAREGSGTGSASSVASVCHTSMPGRGSPVQEAGPPNDPCLPVQRRLAWEEREGLQEKPRRKEEHPEGEEEKEEHRKAGEGEAENQQLEGSEARGRLPTPKMKTMPASQRTHHDRTTPTTGGAILVSPPKAAASRGGLCSEPPLGKSHSPYKHLHQASPDPAATQVNGEQPMTRSPPAAGLTTADPLPLRDEEWSVEHVASDPPEARLGGKAKTRVAAFVSLPPRASRIQGALRDPEFQHNGNLGVHRPELFIYAPSDPSLSDDDRMSQISSRSAASCSMASEVLGRAQRRREEFWGKS</sequence>
<dbReference type="PANTHER" id="PTHR32078">
    <property type="entry name" value="NUCLEAR PROTEIN MDM1"/>
    <property type="match status" value="1"/>
</dbReference>
<evidence type="ECO:0000313" key="11">
    <source>
        <dbReference type="Ensembl" id="ENSDCDP00010058206.1"/>
    </source>
</evidence>
<dbReference type="GO" id="GO:0008017">
    <property type="term" value="F:microtubule binding"/>
    <property type="evidence" value="ECO:0007669"/>
    <property type="project" value="InterPro"/>
</dbReference>
<feature type="region of interest" description="Disordered" evidence="10">
    <location>
        <begin position="647"/>
        <end position="672"/>
    </location>
</feature>
<dbReference type="Pfam" id="PF15501">
    <property type="entry name" value="MDM1"/>
    <property type="match status" value="1"/>
</dbReference>
<accession>A0AAY4EM10</accession>
<evidence type="ECO:0000313" key="12">
    <source>
        <dbReference type="Proteomes" id="UP000694580"/>
    </source>
</evidence>
<protein>
    <recommendedName>
        <fullName evidence="4">Nuclear protein MDM1</fullName>
    </recommendedName>
</protein>
<dbReference type="RefSeq" id="XP_028811407.1">
    <property type="nucleotide sequence ID" value="XM_028955574.1"/>
</dbReference>
<gene>
    <name evidence="11" type="primary">MDM1</name>
</gene>
<dbReference type="Ensembl" id="ENSDCDT00010068903.1">
    <property type="protein sequence ID" value="ENSDCDP00010058206.1"/>
    <property type="gene ID" value="ENSDCDG00010032811.1"/>
</dbReference>
<evidence type="ECO:0000256" key="10">
    <source>
        <dbReference type="SAM" id="MobiDB-lite"/>
    </source>
</evidence>
<name>A0AAY4EM10_9TELE</name>
<dbReference type="Proteomes" id="UP000694580">
    <property type="component" value="Chromosome 15"/>
</dbReference>
<evidence type="ECO:0000256" key="1">
    <source>
        <dbReference type="ARBA" id="ARBA00004114"/>
    </source>
</evidence>
<reference evidence="11 12" key="1">
    <citation type="submission" date="2020-06" db="EMBL/GenBank/DDBJ databases">
        <authorList>
            <consortium name="Wellcome Sanger Institute Data Sharing"/>
        </authorList>
    </citation>
    <scope>NUCLEOTIDE SEQUENCE [LARGE SCALE GENOMIC DNA]</scope>
</reference>
<feature type="region of interest" description="Disordered" evidence="10">
    <location>
        <begin position="1"/>
        <end position="29"/>
    </location>
</feature>
<organism evidence="11 12">
    <name type="scientific">Denticeps clupeoides</name>
    <name type="common">denticle herring</name>
    <dbReference type="NCBI Taxonomy" id="299321"/>
    <lineage>
        <taxon>Eukaryota</taxon>
        <taxon>Metazoa</taxon>
        <taxon>Chordata</taxon>
        <taxon>Craniata</taxon>
        <taxon>Vertebrata</taxon>
        <taxon>Euteleostomi</taxon>
        <taxon>Actinopterygii</taxon>
        <taxon>Neopterygii</taxon>
        <taxon>Teleostei</taxon>
        <taxon>Clupei</taxon>
        <taxon>Clupeiformes</taxon>
        <taxon>Denticipitoidei</taxon>
        <taxon>Denticipitidae</taxon>
        <taxon>Denticeps</taxon>
    </lineage>
</organism>
<evidence type="ECO:0000256" key="3">
    <source>
        <dbReference type="ARBA" id="ARBA00010494"/>
    </source>
</evidence>
<dbReference type="PANTHER" id="PTHR32078:SF1">
    <property type="entry name" value="NUCLEAR PROTEIN MDM1"/>
    <property type="match status" value="1"/>
</dbReference>
<dbReference type="GeneTree" id="ENSGT00390000004106"/>
<keyword evidence="6" id="KW-0493">Microtubule</keyword>
<reference evidence="11" key="3">
    <citation type="submission" date="2025-09" db="UniProtKB">
        <authorList>
            <consortium name="Ensembl"/>
        </authorList>
    </citation>
    <scope>IDENTIFICATION</scope>
</reference>
<dbReference type="GeneID" id="114765385"/>
<evidence type="ECO:0000256" key="9">
    <source>
        <dbReference type="ARBA" id="ARBA00045771"/>
    </source>
</evidence>
<dbReference type="GO" id="GO:0005634">
    <property type="term" value="C:nucleus"/>
    <property type="evidence" value="ECO:0007669"/>
    <property type="project" value="UniProtKB-SubCell"/>
</dbReference>
<feature type="compositionally biased region" description="Polar residues" evidence="10">
    <location>
        <begin position="554"/>
        <end position="563"/>
    </location>
</feature>
<keyword evidence="7" id="KW-0206">Cytoskeleton</keyword>
<feature type="region of interest" description="Disordered" evidence="10">
    <location>
        <begin position="365"/>
        <end position="575"/>
    </location>
</feature>
<comment type="function">
    <text evidence="9">Microtubule-binding protein that negatively regulates centriole duplication. Binds to and stabilizes microtubules.</text>
</comment>